<comment type="caution">
    <text evidence="1">The sequence shown here is derived from an EMBL/GenBank/DDBJ whole genome shotgun (WGS) entry which is preliminary data.</text>
</comment>
<dbReference type="AlphaFoldDB" id="M6FF49"/>
<dbReference type="EMBL" id="AFJM02000060">
    <property type="protein sequence ID" value="EMM71020.1"/>
    <property type="molecule type" value="Genomic_DNA"/>
</dbReference>
<protein>
    <submittedName>
        <fullName evidence="1">Uncharacterized protein</fullName>
    </submittedName>
</protein>
<evidence type="ECO:0000313" key="1">
    <source>
        <dbReference type="EMBL" id="EMM71020.1"/>
    </source>
</evidence>
<name>M6FF49_9LEPT</name>
<proteinExistence type="predicted"/>
<reference evidence="1 2" key="1">
    <citation type="submission" date="2013-01" db="EMBL/GenBank/DDBJ databases">
        <authorList>
            <person name="Harkins D.M."/>
            <person name="Durkin A.S."/>
            <person name="Brinkac L.M."/>
            <person name="Haft D.H."/>
            <person name="Selengut J.D."/>
            <person name="Sanka R."/>
            <person name="DePew J."/>
            <person name="Purushe J."/>
            <person name="Hospenthal D.R."/>
            <person name="Murray C.K."/>
            <person name="Pimentel G."/>
            <person name="Wasfy M."/>
            <person name="Vinetz J.M."/>
            <person name="Sutton G.G."/>
            <person name="Nierman W.C."/>
            <person name="Fouts D.E."/>
        </authorList>
    </citation>
    <scope>NUCLEOTIDE SEQUENCE [LARGE SCALE GENOMIC DNA]</scope>
    <source>
        <strain evidence="1 2">2006001855</strain>
    </source>
</reference>
<sequence>MLFAGFRIPERSVCGNESFRYFRVIGNHKILSLNFGYY</sequence>
<accession>M6FF49</accession>
<dbReference type="Proteomes" id="UP000012101">
    <property type="component" value="Unassembled WGS sequence"/>
</dbReference>
<gene>
    <name evidence="1" type="ORF">LEP1GSC038_1675</name>
</gene>
<organism evidence="1 2">
    <name type="scientific">Leptospira weilii str. 2006001855</name>
    <dbReference type="NCBI Taxonomy" id="996804"/>
    <lineage>
        <taxon>Bacteria</taxon>
        <taxon>Pseudomonadati</taxon>
        <taxon>Spirochaetota</taxon>
        <taxon>Spirochaetia</taxon>
        <taxon>Leptospirales</taxon>
        <taxon>Leptospiraceae</taxon>
        <taxon>Leptospira</taxon>
    </lineage>
</organism>
<evidence type="ECO:0000313" key="2">
    <source>
        <dbReference type="Proteomes" id="UP000012101"/>
    </source>
</evidence>